<evidence type="ECO:0000256" key="1">
    <source>
        <dbReference type="ARBA" id="ARBA00022448"/>
    </source>
</evidence>
<keyword evidence="2" id="KW-0653">Protein transport</keyword>
<organism evidence="3 4">
    <name type="scientific">Novosphingobium silvae</name>
    <dbReference type="NCBI Taxonomy" id="2692619"/>
    <lineage>
        <taxon>Bacteria</taxon>
        <taxon>Pseudomonadati</taxon>
        <taxon>Pseudomonadota</taxon>
        <taxon>Alphaproteobacteria</taxon>
        <taxon>Sphingomonadales</taxon>
        <taxon>Sphingomonadaceae</taxon>
        <taxon>Novosphingobium</taxon>
    </lineage>
</organism>
<keyword evidence="4" id="KW-1185">Reference proteome</keyword>
<keyword evidence="1" id="KW-0813">Transport</keyword>
<dbReference type="AlphaFoldDB" id="A0A7X4GIK7"/>
<keyword evidence="3" id="KW-0282">Flagellum</keyword>
<evidence type="ECO:0000256" key="2">
    <source>
        <dbReference type="ARBA" id="ARBA00022927"/>
    </source>
</evidence>
<dbReference type="PANTHER" id="PTHR34982">
    <property type="entry name" value="YOP PROTEINS TRANSLOCATION PROTEIN L"/>
    <property type="match status" value="1"/>
</dbReference>
<evidence type="ECO:0000313" key="3">
    <source>
        <dbReference type="EMBL" id="MYL99311.1"/>
    </source>
</evidence>
<reference evidence="3 4" key="1">
    <citation type="submission" date="2019-12" db="EMBL/GenBank/DDBJ databases">
        <authorList>
            <person name="Feng G."/>
            <person name="Zhu H."/>
        </authorList>
    </citation>
    <scope>NUCLEOTIDE SEQUENCE [LARGE SCALE GENOMIC DNA]</scope>
    <source>
        <strain evidence="3 4">FGD1</strain>
    </source>
</reference>
<dbReference type="PANTHER" id="PTHR34982:SF1">
    <property type="entry name" value="FLAGELLAR ASSEMBLY PROTEIN FLIH"/>
    <property type="match status" value="1"/>
</dbReference>
<gene>
    <name evidence="3" type="ORF">GR702_16200</name>
</gene>
<name>A0A7X4GIK7_9SPHN</name>
<keyword evidence="3" id="KW-0966">Cell projection</keyword>
<dbReference type="GO" id="GO:0015031">
    <property type="term" value="P:protein transport"/>
    <property type="evidence" value="ECO:0007669"/>
    <property type="project" value="UniProtKB-KW"/>
</dbReference>
<dbReference type="InterPro" id="IPR051472">
    <property type="entry name" value="T3SS_Stator/FliH"/>
</dbReference>
<accession>A0A7X4GIK7</accession>
<comment type="caution">
    <text evidence="3">The sequence shown here is derived from an EMBL/GenBank/DDBJ whole genome shotgun (WGS) entry which is preliminary data.</text>
</comment>
<sequence length="240" mass="25517">MKRTMDGSATIQPFGFDRVFTLVEEAFPLPAPTPELVPAPAAEPTAADLREMVLELESRIERLHADHRDELARARTDGFEAGVRQARAERAEAMLSATDALHAALDDIDARFDAATRAMIGEAGAVALHAAEMLAGHAIDAAPARAIDEALGRALEQVARATALVVYANPAMRSDIERLLEPRQAKAGRALGVTVIDDEAVAQGDARIEWSAGGLNVDAAARWTAVMAELATVLPERALA</sequence>
<keyword evidence="3" id="KW-0969">Cilium</keyword>
<dbReference type="GO" id="GO:0005829">
    <property type="term" value="C:cytosol"/>
    <property type="evidence" value="ECO:0007669"/>
    <property type="project" value="TreeGrafter"/>
</dbReference>
<dbReference type="EMBL" id="WVTD01000014">
    <property type="protein sequence ID" value="MYL99311.1"/>
    <property type="molecule type" value="Genomic_DNA"/>
</dbReference>
<proteinExistence type="predicted"/>
<dbReference type="Proteomes" id="UP000465810">
    <property type="component" value="Unassembled WGS sequence"/>
</dbReference>
<protein>
    <submittedName>
        <fullName evidence="3">Flagellar biosynthesis protein</fullName>
    </submittedName>
</protein>
<evidence type="ECO:0000313" key="4">
    <source>
        <dbReference type="Proteomes" id="UP000465810"/>
    </source>
</evidence>